<dbReference type="EMBL" id="JAVREH010000073">
    <property type="protein sequence ID" value="MDT0264159.1"/>
    <property type="molecule type" value="Genomic_DNA"/>
</dbReference>
<dbReference type="InterPro" id="IPR051606">
    <property type="entry name" value="Polyketide_Oxido-like"/>
</dbReference>
<evidence type="ECO:0000259" key="1">
    <source>
        <dbReference type="Pfam" id="PF13460"/>
    </source>
</evidence>
<evidence type="ECO:0000313" key="2">
    <source>
        <dbReference type="EMBL" id="MDT0264159.1"/>
    </source>
</evidence>
<sequence>MRVAVLGATGGTGREVVDQALRAGHEVSALVRRPGALPAHERLRLVVGDVGQHGAVEDVVRGQDVVISALGTEAKGPVTVCADGARAVLAAMNCAQVARLVAVSAHGACESRDRSLYCLVLWLSVAEKMRDKERMEALIRASDVQWTIVRPPALSNRAHSGAYRTGTGLKIRLTSKISRADLADFLLREAATPASTGQTPAIAG</sequence>
<dbReference type="Proteomes" id="UP001183176">
    <property type="component" value="Unassembled WGS sequence"/>
</dbReference>
<dbReference type="RefSeq" id="WP_311425300.1">
    <property type="nucleotide sequence ID" value="NZ_JAVREH010000073.1"/>
</dbReference>
<organism evidence="2 3">
    <name type="scientific">Jatrophihabitans lederbergiae</name>
    <dbReference type="NCBI Taxonomy" id="3075547"/>
    <lineage>
        <taxon>Bacteria</taxon>
        <taxon>Bacillati</taxon>
        <taxon>Actinomycetota</taxon>
        <taxon>Actinomycetes</taxon>
        <taxon>Jatrophihabitantales</taxon>
        <taxon>Jatrophihabitantaceae</taxon>
        <taxon>Jatrophihabitans</taxon>
    </lineage>
</organism>
<comment type="caution">
    <text evidence="2">The sequence shown here is derived from an EMBL/GenBank/DDBJ whole genome shotgun (WGS) entry which is preliminary data.</text>
</comment>
<accession>A0ABU2JHI2</accession>
<dbReference type="Pfam" id="PF13460">
    <property type="entry name" value="NAD_binding_10"/>
    <property type="match status" value="1"/>
</dbReference>
<dbReference type="InterPro" id="IPR036291">
    <property type="entry name" value="NAD(P)-bd_dom_sf"/>
</dbReference>
<dbReference type="CDD" id="cd05244">
    <property type="entry name" value="BVR-B_like_SDR_a"/>
    <property type="match status" value="1"/>
</dbReference>
<reference evidence="3" key="1">
    <citation type="submission" date="2023-07" db="EMBL/GenBank/DDBJ databases">
        <title>30 novel species of actinomycetes from the DSMZ collection.</title>
        <authorList>
            <person name="Nouioui I."/>
        </authorList>
    </citation>
    <scope>NUCLEOTIDE SEQUENCE [LARGE SCALE GENOMIC DNA]</scope>
    <source>
        <strain evidence="3">DSM 44399</strain>
    </source>
</reference>
<feature type="domain" description="NAD(P)-binding" evidence="1">
    <location>
        <begin position="7"/>
        <end position="192"/>
    </location>
</feature>
<gene>
    <name evidence="2" type="ORF">RM423_22575</name>
</gene>
<evidence type="ECO:0000313" key="3">
    <source>
        <dbReference type="Proteomes" id="UP001183176"/>
    </source>
</evidence>
<dbReference type="SUPFAM" id="SSF51735">
    <property type="entry name" value="NAD(P)-binding Rossmann-fold domains"/>
    <property type="match status" value="1"/>
</dbReference>
<dbReference type="PANTHER" id="PTHR43355">
    <property type="entry name" value="FLAVIN REDUCTASE (NADPH)"/>
    <property type="match status" value="1"/>
</dbReference>
<dbReference type="Gene3D" id="3.40.50.720">
    <property type="entry name" value="NAD(P)-binding Rossmann-like Domain"/>
    <property type="match status" value="1"/>
</dbReference>
<protein>
    <submittedName>
        <fullName evidence="2">SDR family oxidoreductase</fullName>
    </submittedName>
</protein>
<keyword evidence="3" id="KW-1185">Reference proteome</keyword>
<proteinExistence type="predicted"/>
<name>A0ABU2JHI2_9ACTN</name>
<dbReference type="PANTHER" id="PTHR43355:SF2">
    <property type="entry name" value="FLAVIN REDUCTASE (NADPH)"/>
    <property type="match status" value="1"/>
</dbReference>
<dbReference type="InterPro" id="IPR016040">
    <property type="entry name" value="NAD(P)-bd_dom"/>
</dbReference>